<name>A0A2G9YWI3_9BACT</name>
<proteinExistence type="predicted"/>
<comment type="caution">
    <text evidence="1">The sequence shown here is derived from an EMBL/GenBank/DDBJ whole genome shotgun (WGS) entry which is preliminary data.</text>
</comment>
<evidence type="ECO:0008006" key="3">
    <source>
        <dbReference type="Google" id="ProtNLM"/>
    </source>
</evidence>
<dbReference type="InterPro" id="IPR029058">
    <property type="entry name" value="AB_hydrolase_fold"/>
</dbReference>
<organism evidence="1 2">
    <name type="scientific">Candidatus Nealsonbacteria bacterium CG23_combo_of_CG06-09_8_20_14_all_39_17</name>
    <dbReference type="NCBI Taxonomy" id="1974722"/>
    <lineage>
        <taxon>Bacteria</taxon>
        <taxon>Candidatus Nealsoniibacteriota</taxon>
    </lineage>
</organism>
<dbReference type="EMBL" id="PCRO01000008">
    <property type="protein sequence ID" value="PIP23093.1"/>
    <property type="molecule type" value="Genomic_DNA"/>
</dbReference>
<dbReference type="Proteomes" id="UP000229976">
    <property type="component" value="Unassembled WGS sequence"/>
</dbReference>
<protein>
    <recommendedName>
        <fullName evidence="3">Alpha/beta hydrolase</fullName>
    </recommendedName>
</protein>
<accession>A0A2G9YWI3</accession>
<dbReference type="Gene3D" id="3.40.50.1820">
    <property type="entry name" value="alpha/beta hydrolase"/>
    <property type="match status" value="1"/>
</dbReference>
<dbReference type="AlphaFoldDB" id="A0A2G9YWI3"/>
<dbReference type="SUPFAM" id="SSF53474">
    <property type="entry name" value="alpha/beta-Hydrolases"/>
    <property type="match status" value="1"/>
</dbReference>
<sequence>MEWEKLFLSDCERKDKMTKINYIGADHFLLGKDIDFSSKFNELDDRVLHIHGEKDPAVPRESLNFKFSNQIIVKGGDHQMERPDLMEQWLPKAVDFLLGKR</sequence>
<gene>
    <name evidence="1" type="ORF">COX37_00485</name>
</gene>
<evidence type="ECO:0000313" key="2">
    <source>
        <dbReference type="Proteomes" id="UP000229976"/>
    </source>
</evidence>
<reference evidence="1 2" key="1">
    <citation type="submission" date="2017-09" db="EMBL/GenBank/DDBJ databases">
        <title>Depth-based differentiation of microbial function through sediment-hosted aquifers and enrichment of novel symbionts in the deep terrestrial subsurface.</title>
        <authorList>
            <person name="Probst A.J."/>
            <person name="Ladd B."/>
            <person name="Jarett J.K."/>
            <person name="Geller-Mcgrath D.E."/>
            <person name="Sieber C.M."/>
            <person name="Emerson J.B."/>
            <person name="Anantharaman K."/>
            <person name="Thomas B.C."/>
            <person name="Malmstrom R."/>
            <person name="Stieglmeier M."/>
            <person name="Klingl A."/>
            <person name="Woyke T."/>
            <person name="Ryan C.M."/>
            <person name="Banfield J.F."/>
        </authorList>
    </citation>
    <scope>NUCLEOTIDE SEQUENCE [LARGE SCALE GENOMIC DNA]</scope>
    <source>
        <strain evidence="1">CG23_combo_of_CG06-09_8_20_14_all_39_17</strain>
    </source>
</reference>
<evidence type="ECO:0000313" key="1">
    <source>
        <dbReference type="EMBL" id="PIP23093.1"/>
    </source>
</evidence>